<dbReference type="EMBL" id="JACGWS010000002">
    <property type="protein sequence ID" value="MBC8753790.1"/>
    <property type="molecule type" value="Genomic_DNA"/>
</dbReference>
<comment type="caution">
    <text evidence="2">The sequence shown here is derived from an EMBL/GenBank/DDBJ whole genome shotgun (WGS) entry which is preliminary data.</text>
</comment>
<evidence type="ECO:0000313" key="3">
    <source>
        <dbReference type="Proteomes" id="UP000619238"/>
    </source>
</evidence>
<name>A0ABR7Q5E7_9FLAO</name>
<sequence>MNNSQSIYVLLKLLITVLVVGLFVGKILAYYYPLDSLPNEWMYAGIFVGIPTGIVISITIFLLLKINNHQSIQF</sequence>
<protein>
    <submittedName>
        <fullName evidence="2">Uncharacterized protein</fullName>
    </submittedName>
</protein>
<feature type="transmembrane region" description="Helical" evidence="1">
    <location>
        <begin position="41"/>
        <end position="64"/>
    </location>
</feature>
<gene>
    <name evidence="2" type="ORF">H2O64_03860</name>
</gene>
<keyword evidence="1" id="KW-1133">Transmembrane helix</keyword>
<evidence type="ECO:0000256" key="1">
    <source>
        <dbReference type="SAM" id="Phobius"/>
    </source>
</evidence>
<keyword evidence="1" id="KW-0472">Membrane</keyword>
<keyword evidence="1" id="KW-0812">Transmembrane</keyword>
<feature type="transmembrane region" description="Helical" evidence="1">
    <location>
        <begin position="7"/>
        <end position="29"/>
    </location>
</feature>
<evidence type="ECO:0000313" key="2">
    <source>
        <dbReference type="EMBL" id="MBC8753790.1"/>
    </source>
</evidence>
<dbReference type="RefSeq" id="WP_187560828.1">
    <property type="nucleotide sequence ID" value="NZ_JACGWS010000002.1"/>
</dbReference>
<proteinExistence type="predicted"/>
<keyword evidence="3" id="KW-1185">Reference proteome</keyword>
<dbReference type="Proteomes" id="UP000619238">
    <property type="component" value="Unassembled WGS sequence"/>
</dbReference>
<organism evidence="2 3">
    <name type="scientific">Kordia aestuariivivens</name>
    <dbReference type="NCBI Taxonomy" id="2759037"/>
    <lineage>
        <taxon>Bacteria</taxon>
        <taxon>Pseudomonadati</taxon>
        <taxon>Bacteroidota</taxon>
        <taxon>Flavobacteriia</taxon>
        <taxon>Flavobacteriales</taxon>
        <taxon>Flavobacteriaceae</taxon>
        <taxon>Kordia</taxon>
    </lineage>
</organism>
<reference evidence="2 3" key="1">
    <citation type="submission" date="2020-07" db="EMBL/GenBank/DDBJ databases">
        <title>Description of Kordia aestuariivivens sp. nov., isolated from a tidal flat.</title>
        <authorList>
            <person name="Park S."/>
            <person name="Yoon J.-H."/>
        </authorList>
    </citation>
    <scope>NUCLEOTIDE SEQUENCE [LARGE SCALE GENOMIC DNA]</scope>
    <source>
        <strain evidence="2 3">YSTF-M3</strain>
    </source>
</reference>
<accession>A0ABR7Q5E7</accession>